<dbReference type="InterPro" id="IPR023393">
    <property type="entry name" value="START-like_dom_sf"/>
</dbReference>
<accession>A0A6J7DBA7</accession>
<dbReference type="Gene3D" id="3.30.530.20">
    <property type="match status" value="1"/>
</dbReference>
<dbReference type="EMBL" id="CAFBLN010000011">
    <property type="protein sequence ID" value="CAB4864403.1"/>
    <property type="molecule type" value="Genomic_DNA"/>
</dbReference>
<evidence type="ECO:0000313" key="1">
    <source>
        <dbReference type="EMBL" id="CAB4864403.1"/>
    </source>
</evidence>
<protein>
    <submittedName>
        <fullName evidence="1">Unannotated protein</fullName>
    </submittedName>
</protein>
<dbReference type="SUPFAM" id="SSF55961">
    <property type="entry name" value="Bet v1-like"/>
    <property type="match status" value="1"/>
</dbReference>
<dbReference type="CDD" id="cd07812">
    <property type="entry name" value="SRPBCC"/>
    <property type="match status" value="1"/>
</dbReference>
<organism evidence="1">
    <name type="scientific">freshwater metagenome</name>
    <dbReference type="NCBI Taxonomy" id="449393"/>
    <lineage>
        <taxon>unclassified sequences</taxon>
        <taxon>metagenomes</taxon>
        <taxon>ecological metagenomes</taxon>
    </lineage>
</organism>
<proteinExistence type="predicted"/>
<reference evidence="1" key="1">
    <citation type="submission" date="2020-05" db="EMBL/GenBank/DDBJ databases">
        <authorList>
            <person name="Chiriac C."/>
            <person name="Salcher M."/>
            <person name="Ghai R."/>
            <person name="Kavagutti S V."/>
        </authorList>
    </citation>
    <scope>NUCLEOTIDE SEQUENCE</scope>
</reference>
<name>A0A6J7DBA7_9ZZZZ</name>
<dbReference type="AlphaFoldDB" id="A0A6J7DBA7"/>
<gene>
    <name evidence="1" type="ORF">UFOPK3381_00441</name>
</gene>
<sequence>MSPAINIQHHYSVPVERLWSELEQIDRHVLWMADAVKITFTSPQERGLGTTFTCLTKVGPLSLTDVMTITAWEAQRSMGVRHSGIVTGEGHFTLQAAENGSTLTWAETLAFPWWMAGKIGEFLAKPILTALWKGNLRRLERLLSEIS</sequence>